<name>A0A803R897_CANSA</name>
<proteinExistence type="predicted"/>
<dbReference type="AlphaFoldDB" id="A0A803R897"/>
<reference evidence="1" key="1">
    <citation type="submission" date="2018-11" db="EMBL/GenBank/DDBJ databases">
        <authorList>
            <person name="Grassa J C."/>
        </authorList>
    </citation>
    <scope>NUCLEOTIDE SEQUENCE [LARGE SCALE GENOMIC DNA]</scope>
</reference>
<evidence type="ECO:0000313" key="2">
    <source>
        <dbReference type="Proteomes" id="UP000596661"/>
    </source>
</evidence>
<keyword evidence="2" id="KW-1185">Reference proteome</keyword>
<protein>
    <submittedName>
        <fullName evidence="1">Uncharacterized protein</fullName>
    </submittedName>
</protein>
<dbReference type="EMBL" id="UZAU01000655">
    <property type="status" value="NOT_ANNOTATED_CDS"/>
    <property type="molecule type" value="Genomic_DNA"/>
</dbReference>
<sequence length="128" mass="14291">MVGFGILLTWQHLKVTLVISMSRPHFVHFISFSIVFPSSLSGFTMVRHGSSDGRGTIIKIFSWYSLKATSKVFSVILSFHMLSSSTALTRVSRDPTTNVVDPLLSINHPFACFKELSLWTCCLAYSTL</sequence>
<evidence type="ECO:0000313" key="1">
    <source>
        <dbReference type="EnsemblPlants" id="cds.novel_model_6278_5bd9a17a"/>
    </source>
</evidence>
<dbReference type="EnsemblPlants" id="novel_model_6278_5bd9a17a">
    <property type="protein sequence ID" value="cds.novel_model_6278_5bd9a17a"/>
    <property type="gene ID" value="novel_gene_3268_5bd9a17a"/>
</dbReference>
<reference evidence="1" key="2">
    <citation type="submission" date="2021-03" db="UniProtKB">
        <authorList>
            <consortium name="EnsemblPlants"/>
        </authorList>
    </citation>
    <scope>IDENTIFICATION</scope>
</reference>
<dbReference type="Proteomes" id="UP000596661">
    <property type="component" value="Chromosome 7"/>
</dbReference>
<organism evidence="1 2">
    <name type="scientific">Cannabis sativa</name>
    <name type="common">Hemp</name>
    <name type="synonym">Marijuana</name>
    <dbReference type="NCBI Taxonomy" id="3483"/>
    <lineage>
        <taxon>Eukaryota</taxon>
        <taxon>Viridiplantae</taxon>
        <taxon>Streptophyta</taxon>
        <taxon>Embryophyta</taxon>
        <taxon>Tracheophyta</taxon>
        <taxon>Spermatophyta</taxon>
        <taxon>Magnoliopsida</taxon>
        <taxon>eudicotyledons</taxon>
        <taxon>Gunneridae</taxon>
        <taxon>Pentapetalae</taxon>
        <taxon>rosids</taxon>
        <taxon>fabids</taxon>
        <taxon>Rosales</taxon>
        <taxon>Cannabaceae</taxon>
        <taxon>Cannabis</taxon>
    </lineage>
</organism>
<accession>A0A803R897</accession>
<dbReference type="Gramene" id="novel_model_6278_5bd9a17a">
    <property type="protein sequence ID" value="cds.novel_model_6278_5bd9a17a"/>
    <property type="gene ID" value="novel_gene_3268_5bd9a17a"/>
</dbReference>